<dbReference type="NCBIfam" id="TIGR00082">
    <property type="entry name" value="rbfA"/>
    <property type="match status" value="1"/>
</dbReference>
<dbReference type="InterPro" id="IPR000238">
    <property type="entry name" value="RbfA"/>
</dbReference>
<evidence type="ECO:0000256" key="3">
    <source>
        <dbReference type="HAMAP-Rule" id="MF_00003"/>
    </source>
</evidence>
<evidence type="ECO:0000313" key="6">
    <source>
        <dbReference type="Proteomes" id="UP000315395"/>
    </source>
</evidence>
<dbReference type="SUPFAM" id="SSF89919">
    <property type="entry name" value="Ribosome-binding factor A, RbfA"/>
    <property type="match status" value="1"/>
</dbReference>
<keyword evidence="2 3" id="KW-0690">Ribosome biogenesis</keyword>
<accession>A0A516GC37</accession>
<dbReference type="Proteomes" id="UP000315395">
    <property type="component" value="Chromosome"/>
</dbReference>
<comment type="subunit">
    <text evidence="3">Monomer. Binds 30S ribosomal subunits, but not 50S ribosomal subunits or 70S ribosomes.</text>
</comment>
<name>A0A516GC37_9MICO</name>
<keyword evidence="6" id="KW-1185">Reference proteome</keyword>
<dbReference type="PANTHER" id="PTHR33515:SF1">
    <property type="entry name" value="RIBOSOME-BINDING FACTOR A, CHLOROPLASTIC-RELATED"/>
    <property type="match status" value="1"/>
</dbReference>
<dbReference type="InterPro" id="IPR015946">
    <property type="entry name" value="KH_dom-like_a/b"/>
</dbReference>
<protein>
    <recommendedName>
        <fullName evidence="3">Ribosome-binding factor A</fullName>
    </recommendedName>
</protein>
<evidence type="ECO:0000313" key="5">
    <source>
        <dbReference type="EMBL" id="QDO89095.1"/>
    </source>
</evidence>
<evidence type="ECO:0000256" key="1">
    <source>
        <dbReference type="ARBA" id="ARBA00022490"/>
    </source>
</evidence>
<dbReference type="HAMAP" id="MF_00003">
    <property type="entry name" value="RbfA"/>
    <property type="match status" value="1"/>
</dbReference>
<dbReference type="OrthoDB" id="307788at2"/>
<comment type="similarity">
    <text evidence="3">Belongs to the RbfA family.</text>
</comment>
<gene>
    <name evidence="3 5" type="primary">rbfA</name>
    <name evidence="5" type="ORF">FNH13_12805</name>
</gene>
<dbReference type="PANTHER" id="PTHR33515">
    <property type="entry name" value="RIBOSOME-BINDING FACTOR A, CHLOROPLASTIC-RELATED"/>
    <property type="match status" value="1"/>
</dbReference>
<dbReference type="Pfam" id="PF02033">
    <property type="entry name" value="RBFA"/>
    <property type="match status" value="1"/>
</dbReference>
<proteinExistence type="inferred from homology"/>
<dbReference type="RefSeq" id="WP_143783772.1">
    <property type="nucleotide sequence ID" value="NZ_CP041616.1"/>
</dbReference>
<dbReference type="InterPro" id="IPR023799">
    <property type="entry name" value="RbfA_dom_sf"/>
</dbReference>
<feature type="region of interest" description="Disordered" evidence="4">
    <location>
        <begin position="116"/>
        <end position="156"/>
    </location>
</feature>
<evidence type="ECO:0000256" key="2">
    <source>
        <dbReference type="ARBA" id="ARBA00022517"/>
    </source>
</evidence>
<dbReference type="GO" id="GO:0043024">
    <property type="term" value="F:ribosomal small subunit binding"/>
    <property type="evidence" value="ECO:0007669"/>
    <property type="project" value="TreeGrafter"/>
</dbReference>
<dbReference type="PROSITE" id="PS01319">
    <property type="entry name" value="RBFA"/>
    <property type="match status" value="1"/>
</dbReference>
<dbReference type="GO" id="GO:0030490">
    <property type="term" value="P:maturation of SSU-rRNA"/>
    <property type="evidence" value="ECO:0007669"/>
    <property type="project" value="UniProtKB-UniRule"/>
</dbReference>
<dbReference type="GO" id="GO:0005829">
    <property type="term" value="C:cytosol"/>
    <property type="evidence" value="ECO:0007669"/>
    <property type="project" value="TreeGrafter"/>
</dbReference>
<dbReference type="InterPro" id="IPR020053">
    <property type="entry name" value="Ribosome-bd_factorA_CS"/>
</dbReference>
<sequence length="156" mass="17264">MADPARARKVAERIKVLMAQGLSTLVKDPRLGFVTITDVRVTGDLQQATVFYTVLGGEQERADAAEVLQTYRGRLRSHMGKGLGIRLTPTLEFVPDALPEDAAHLEDVFRQVHERDAELAATRSPGGYAGDEDPYRKPREDEEPDEPTGEYADGRD</sequence>
<dbReference type="AlphaFoldDB" id="A0A516GC37"/>
<dbReference type="KEGG" id="orz:FNH13_12805"/>
<organism evidence="5 6">
    <name type="scientific">Ornithinimicrobium ciconiae</name>
    <dbReference type="NCBI Taxonomy" id="2594265"/>
    <lineage>
        <taxon>Bacteria</taxon>
        <taxon>Bacillati</taxon>
        <taxon>Actinomycetota</taxon>
        <taxon>Actinomycetes</taxon>
        <taxon>Micrococcales</taxon>
        <taxon>Ornithinimicrobiaceae</taxon>
        <taxon>Ornithinimicrobium</taxon>
    </lineage>
</organism>
<evidence type="ECO:0000256" key="4">
    <source>
        <dbReference type="SAM" id="MobiDB-lite"/>
    </source>
</evidence>
<dbReference type="EMBL" id="CP041616">
    <property type="protein sequence ID" value="QDO89095.1"/>
    <property type="molecule type" value="Genomic_DNA"/>
</dbReference>
<comment type="function">
    <text evidence="3">One of several proteins that assist in the late maturation steps of the functional core of the 30S ribosomal subunit. Associates with free 30S ribosomal subunits (but not with 30S subunits that are part of 70S ribosomes or polysomes). Required for efficient processing of 16S rRNA. May interact with the 5'-terminal helix region of 16S rRNA.</text>
</comment>
<reference evidence="5 6" key="1">
    <citation type="submission" date="2019-07" db="EMBL/GenBank/DDBJ databases">
        <title>complete genome sequencing of Ornithinimicrobium sp. H23M54.</title>
        <authorList>
            <person name="Bae J.-W."/>
            <person name="Lee S.-Y."/>
        </authorList>
    </citation>
    <scope>NUCLEOTIDE SEQUENCE [LARGE SCALE GENOMIC DNA]</scope>
    <source>
        <strain evidence="5 6">H23M54</strain>
    </source>
</reference>
<dbReference type="Gene3D" id="3.30.300.20">
    <property type="match status" value="1"/>
</dbReference>
<keyword evidence="1 3" id="KW-0963">Cytoplasm</keyword>
<comment type="subcellular location">
    <subcellularLocation>
        <location evidence="3">Cytoplasm</location>
    </subcellularLocation>
</comment>